<comment type="caution">
    <text evidence="1">The sequence shown here is derived from an EMBL/GenBank/DDBJ whole genome shotgun (WGS) entry which is preliminary data.</text>
</comment>
<sequence length="114" mass="12709">METLGRFSLDTQHSGVDVDHLWDRGGLLRAYSREDRDGFLAELRAVVADDRGGFVTFGAACLVWEMYGGEALDYPAAWPLIDAGIEFKLARGLATASLTGYENQRLNRTRERRG</sequence>
<reference evidence="1 2" key="1">
    <citation type="journal article" date="2019" name="Int. J. Syst. Evol. Microbiol.">
        <title>The Global Catalogue of Microorganisms (GCM) 10K type strain sequencing project: providing services to taxonomists for standard genome sequencing and annotation.</title>
        <authorList>
            <consortium name="The Broad Institute Genomics Platform"/>
            <consortium name="The Broad Institute Genome Sequencing Center for Infectious Disease"/>
            <person name="Wu L."/>
            <person name="Ma J."/>
        </authorList>
    </citation>
    <scope>NUCLEOTIDE SEQUENCE [LARGE SCALE GENOMIC DNA]</scope>
    <source>
        <strain evidence="1 2">JCM 13249</strain>
    </source>
</reference>
<protein>
    <submittedName>
        <fullName evidence="1">Uncharacterized protein</fullName>
    </submittedName>
</protein>
<keyword evidence="2" id="KW-1185">Reference proteome</keyword>
<name>A0ABN2JTI9_9ACTN</name>
<evidence type="ECO:0000313" key="2">
    <source>
        <dbReference type="Proteomes" id="UP001500655"/>
    </source>
</evidence>
<dbReference type="EMBL" id="BAAALS010000002">
    <property type="protein sequence ID" value="GAA1738496.1"/>
    <property type="molecule type" value="Genomic_DNA"/>
</dbReference>
<dbReference type="Proteomes" id="UP001500655">
    <property type="component" value="Unassembled WGS sequence"/>
</dbReference>
<gene>
    <name evidence="1" type="ORF">GCM10009681_06580</name>
</gene>
<accession>A0ABN2JTI9</accession>
<proteinExistence type="predicted"/>
<organism evidence="1 2">
    <name type="scientific">Luedemannella helvata</name>
    <dbReference type="NCBI Taxonomy" id="349315"/>
    <lineage>
        <taxon>Bacteria</taxon>
        <taxon>Bacillati</taxon>
        <taxon>Actinomycetota</taxon>
        <taxon>Actinomycetes</taxon>
        <taxon>Micromonosporales</taxon>
        <taxon>Micromonosporaceae</taxon>
        <taxon>Luedemannella</taxon>
    </lineage>
</organism>
<evidence type="ECO:0000313" key="1">
    <source>
        <dbReference type="EMBL" id="GAA1738496.1"/>
    </source>
</evidence>